<dbReference type="AlphaFoldDB" id="A0A6A5HBM8"/>
<comment type="caution">
    <text evidence="1">The sequence shown here is derived from an EMBL/GenBank/DDBJ whole genome shotgun (WGS) entry which is preliminary data.</text>
</comment>
<sequence>MDLRVEFAAAAPNADDIIETLTFDPIPEKTIPLEEPFVFGIQTTSLGNLVILNFFMVYEIENATDFIRPTYEVTNQGLKMLFSFWFQETTAIKCQLVQSDTEIENEFILYFAPSGIMNREGVHCYNQTMKLTYKIENNQMPDDIAIVLSVDDRIGNRRIQASNRINGILTFDYNFRIIREYILYLLLQFGNSSVRHHQTFKNIVTTRATRPDN</sequence>
<evidence type="ECO:0000313" key="2">
    <source>
        <dbReference type="Proteomes" id="UP000483820"/>
    </source>
</evidence>
<dbReference type="KEGG" id="crq:GCK72_004604"/>
<reference evidence="1 2" key="1">
    <citation type="submission" date="2019-12" db="EMBL/GenBank/DDBJ databases">
        <title>Chromosome-level assembly of the Caenorhabditis remanei genome.</title>
        <authorList>
            <person name="Teterina A.A."/>
            <person name="Willis J.H."/>
            <person name="Phillips P.C."/>
        </authorList>
    </citation>
    <scope>NUCLEOTIDE SEQUENCE [LARGE SCALE GENOMIC DNA]</scope>
    <source>
        <strain evidence="1 2">PX506</strain>
        <tissue evidence="1">Whole organism</tissue>
    </source>
</reference>
<dbReference type="GeneID" id="78773944"/>
<organism evidence="1 2">
    <name type="scientific">Caenorhabditis remanei</name>
    <name type="common">Caenorhabditis vulgaris</name>
    <dbReference type="NCBI Taxonomy" id="31234"/>
    <lineage>
        <taxon>Eukaryota</taxon>
        <taxon>Metazoa</taxon>
        <taxon>Ecdysozoa</taxon>
        <taxon>Nematoda</taxon>
        <taxon>Chromadorea</taxon>
        <taxon>Rhabditida</taxon>
        <taxon>Rhabditina</taxon>
        <taxon>Rhabditomorpha</taxon>
        <taxon>Rhabditoidea</taxon>
        <taxon>Rhabditidae</taxon>
        <taxon>Peloderinae</taxon>
        <taxon>Caenorhabditis</taxon>
    </lineage>
</organism>
<gene>
    <name evidence="1" type="ORF">GCK72_004604</name>
</gene>
<dbReference type="RefSeq" id="XP_053588979.1">
    <property type="nucleotide sequence ID" value="XM_053724785.1"/>
</dbReference>
<proteinExistence type="predicted"/>
<protein>
    <submittedName>
        <fullName evidence="1">Uncharacterized protein</fullName>
    </submittedName>
</protein>
<dbReference type="CTD" id="78773944"/>
<dbReference type="Proteomes" id="UP000483820">
    <property type="component" value="Chromosome II"/>
</dbReference>
<dbReference type="EMBL" id="WUAV01000002">
    <property type="protein sequence ID" value="KAF1764655.1"/>
    <property type="molecule type" value="Genomic_DNA"/>
</dbReference>
<accession>A0A6A5HBM8</accession>
<evidence type="ECO:0000313" key="1">
    <source>
        <dbReference type="EMBL" id="KAF1764655.1"/>
    </source>
</evidence>
<name>A0A6A5HBM8_CAERE</name>